<feature type="region of interest" description="Disordered" evidence="1">
    <location>
        <begin position="178"/>
        <end position="207"/>
    </location>
</feature>
<evidence type="ECO:0000256" key="1">
    <source>
        <dbReference type="SAM" id="MobiDB-lite"/>
    </source>
</evidence>
<dbReference type="EMBL" id="LBOZ01000001">
    <property type="protein sequence ID" value="KKP48243.1"/>
    <property type="molecule type" value="Genomic_DNA"/>
</dbReference>
<protein>
    <submittedName>
        <fullName evidence="3">Uncharacterized protein</fullName>
    </submittedName>
</protein>
<reference evidence="3 4" key="1">
    <citation type="journal article" date="2015" name="Nature">
        <title>rRNA introns, odd ribosomes, and small enigmatic genomes across a large radiation of phyla.</title>
        <authorList>
            <person name="Brown C.T."/>
            <person name="Hug L.A."/>
            <person name="Thomas B.C."/>
            <person name="Sharon I."/>
            <person name="Castelle C.J."/>
            <person name="Singh A."/>
            <person name="Wilkins M.J."/>
            <person name="Williams K.H."/>
            <person name="Banfield J.F."/>
        </authorList>
    </citation>
    <scope>NUCLEOTIDE SEQUENCE [LARGE SCALE GENOMIC DNA]</scope>
</reference>
<sequence length="267" mass="28563">MNQFIDTVLFLIVFMLFFIFPFTVKAAFSLAITSASPTDILDKEQIVEVTLQIEDLPSGDSYFRAGWKSGSSYVGYVQNNGGNWVELRALSGECSDYFKISEATTSAILKIKIGEENDISTGTIPIKAHRLTSSCSSSYGSNEFNTNILLPTSTPVPTTTSTPIVTAISTATATSTPIKTATSTPTKTATAKPTTTSTPTESGQAETPEFVVSDIKTSTPEGIVAGASTSKKFPFLSIFFIVAGIMFLGYGGYLIYNNKHGKTNEVS</sequence>
<name>A0A0F9ZV11_9BACT</name>
<keyword evidence="2" id="KW-0472">Membrane</keyword>
<dbReference type="AlphaFoldDB" id="A0A0F9ZV11"/>
<feature type="compositionally biased region" description="Low complexity" evidence="1">
    <location>
        <begin position="178"/>
        <end position="200"/>
    </location>
</feature>
<keyword evidence="2" id="KW-0812">Transmembrane</keyword>
<comment type="caution">
    <text evidence="3">The sequence shown here is derived from an EMBL/GenBank/DDBJ whole genome shotgun (WGS) entry which is preliminary data.</text>
</comment>
<evidence type="ECO:0000313" key="3">
    <source>
        <dbReference type="EMBL" id="KKP48243.1"/>
    </source>
</evidence>
<organism evidence="3 4">
    <name type="scientific">Candidatus Woesebacteria bacterium GW2011_GWA2_33_28</name>
    <dbReference type="NCBI Taxonomy" id="1618561"/>
    <lineage>
        <taxon>Bacteria</taxon>
        <taxon>Candidatus Woeseibacteriota</taxon>
    </lineage>
</organism>
<proteinExistence type="predicted"/>
<evidence type="ECO:0000256" key="2">
    <source>
        <dbReference type="SAM" id="Phobius"/>
    </source>
</evidence>
<evidence type="ECO:0000313" key="4">
    <source>
        <dbReference type="Proteomes" id="UP000033995"/>
    </source>
</evidence>
<gene>
    <name evidence="3" type="ORF">UR38_C0001G0039</name>
</gene>
<feature type="transmembrane region" description="Helical" evidence="2">
    <location>
        <begin position="233"/>
        <end position="256"/>
    </location>
</feature>
<keyword evidence="2" id="KW-1133">Transmembrane helix</keyword>
<dbReference type="Proteomes" id="UP000033995">
    <property type="component" value="Unassembled WGS sequence"/>
</dbReference>
<accession>A0A0F9ZV11</accession>